<evidence type="ECO:0000256" key="3">
    <source>
        <dbReference type="ARBA" id="ARBA00017059"/>
    </source>
</evidence>
<keyword evidence="6 9" id="KW-1133">Transmembrane helix</keyword>
<dbReference type="GO" id="GO:0005787">
    <property type="term" value="C:signal peptidase complex"/>
    <property type="evidence" value="ECO:0007669"/>
    <property type="project" value="InterPro"/>
</dbReference>
<dbReference type="AlphaFoldDB" id="A0A8J8SYC8"/>
<evidence type="ECO:0000256" key="6">
    <source>
        <dbReference type="ARBA" id="ARBA00022989"/>
    </source>
</evidence>
<dbReference type="EMBL" id="RRYP01016289">
    <property type="protein sequence ID" value="TNV75155.1"/>
    <property type="molecule type" value="Genomic_DNA"/>
</dbReference>
<comment type="function">
    <text evidence="8">Component of the signal peptidase complex (SPC) which catalyzes the cleavage of N-terminal signal sequences from nascent proteins as they are translocated into the lumen of the endoplasmic reticulum. Dispensable for SPC enzymatic activity.</text>
</comment>
<evidence type="ECO:0000313" key="10">
    <source>
        <dbReference type="EMBL" id="TNV75155.1"/>
    </source>
</evidence>
<comment type="similarity">
    <text evidence="2">Belongs to the SPCS1 family.</text>
</comment>
<sequence>MAAEAPAPFVHPSTKEGWTDNLYRYVNEMDFEGQQLADKIVSRSMNLCAVIAFIVGYINQKFSYTVYIMLACMFTLMVVAGPGWGALYKKRPLKWRKTEIEKKYQVVAGNNEKKHK</sequence>
<dbReference type="PANTHER" id="PTHR13202:SF0">
    <property type="entry name" value="SIGNAL PEPTIDASE COMPLEX SUBUNIT 1"/>
    <property type="match status" value="1"/>
</dbReference>
<reference evidence="10" key="1">
    <citation type="submission" date="2019-06" db="EMBL/GenBank/DDBJ databases">
        <authorList>
            <person name="Zheng W."/>
        </authorList>
    </citation>
    <scope>NUCLEOTIDE SEQUENCE</scope>
    <source>
        <strain evidence="10">QDHG01</strain>
    </source>
</reference>
<dbReference type="PANTHER" id="PTHR13202">
    <property type="entry name" value="MICROSOMAL SIGNAL PEPTIDASE 12 KDA SUBUNIT"/>
    <property type="match status" value="1"/>
</dbReference>
<name>A0A8J8SYC8_HALGN</name>
<proteinExistence type="inferred from homology"/>
<dbReference type="Pfam" id="PF06645">
    <property type="entry name" value="SPC12"/>
    <property type="match status" value="1"/>
</dbReference>
<keyword evidence="11" id="KW-1185">Reference proteome</keyword>
<organism evidence="10 11">
    <name type="scientific">Halteria grandinella</name>
    <dbReference type="NCBI Taxonomy" id="5974"/>
    <lineage>
        <taxon>Eukaryota</taxon>
        <taxon>Sar</taxon>
        <taxon>Alveolata</taxon>
        <taxon>Ciliophora</taxon>
        <taxon>Intramacronucleata</taxon>
        <taxon>Spirotrichea</taxon>
        <taxon>Stichotrichia</taxon>
        <taxon>Sporadotrichida</taxon>
        <taxon>Halteriidae</taxon>
        <taxon>Halteria</taxon>
    </lineage>
</organism>
<evidence type="ECO:0000256" key="8">
    <source>
        <dbReference type="ARBA" id="ARBA00045204"/>
    </source>
</evidence>
<dbReference type="GO" id="GO:0045047">
    <property type="term" value="P:protein targeting to ER"/>
    <property type="evidence" value="ECO:0007669"/>
    <property type="project" value="TreeGrafter"/>
</dbReference>
<evidence type="ECO:0000256" key="4">
    <source>
        <dbReference type="ARBA" id="ARBA00022692"/>
    </source>
</evidence>
<keyword evidence="7 9" id="KW-0472">Membrane</keyword>
<evidence type="ECO:0000256" key="5">
    <source>
        <dbReference type="ARBA" id="ARBA00022824"/>
    </source>
</evidence>
<comment type="subcellular location">
    <subcellularLocation>
        <location evidence="1">Endoplasmic reticulum membrane</location>
        <topology evidence="1">Multi-pass membrane protein</topology>
    </subcellularLocation>
</comment>
<dbReference type="GO" id="GO:0006465">
    <property type="term" value="P:signal peptide processing"/>
    <property type="evidence" value="ECO:0007669"/>
    <property type="project" value="InterPro"/>
</dbReference>
<dbReference type="OrthoDB" id="263893at2759"/>
<evidence type="ECO:0000256" key="2">
    <source>
        <dbReference type="ARBA" id="ARBA00005245"/>
    </source>
</evidence>
<comment type="caution">
    <text evidence="10">The sequence shown here is derived from an EMBL/GenBank/DDBJ whole genome shotgun (WGS) entry which is preliminary data.</text>
</comment>
<protein>
    <recommendedName>
        <fullName evidence="3">Signal peptidase complex subunit 1</fullName>
    </recommendedName>
</protein>
<feature type="transmembrane region" description="Helical" evidence="9">
    <location>
        <begin position="64"/>
        <end position="87"/>
    </location>
</feature>
<keyword evidence="5" id="KW-0256">Endoplasmic reticulum</keyword>
<keyword evidence="4 9" id="KW-0812">Transmembrane</keyword>
<gene>
    <name evidence="10" type="ORF">FGO68_gene8924</name>
</gene>
<dbReference type="InterPro" id="IPR009542">
    <property type="entry name" value="Spc1/SPCS1"/>
</dbReference>
<evidence type="ECO:0000256" key="1">
    <source>
        <dbReference type="ARBA" id="ARBA00004477"/>
    </source>
</evidence>
<accession>A0A8J8SYC8</accession>
<evidence type="ECO:0000256" key="7">
    <source>
        <dbReference type="ARBA" id="ARBA00023136"/>
    </source>
</evidence>
<evidence type="ECO:0000256" key="9">
    <source>
        <dbReference type="SAM" id="Phobius"/>
    </source>
</evidence>
<evidence type="ECO:0000313" key="11">
    <source>
        <dbReference type="Proteomes" id="UP000785679"/>
    </source>
</evidence>
<dbReference type="Proteomes" id="UP000785679">
    <property type="component" value="Unassembled WGS sequence"/>
</dbReference>